<evidence type="ECO:0000259" key="2">
    <source>
        <dbReference type="Pfam" id="PF01464"/>
    </source>
</evidence>
<dbReference type="Proteomes" id="UP000553034">
    <property type="component" value="Unassembled WGS sequence"/>
</dbReference>
<dbReference type="EMBL" id="JACIFO010000001">
    <property type="protein sequence ID" value="MBB4117780.1"/>
    <property type="molecule type" value="Genomic_DNA"/>
</dbReference>
<dbReference type="Gene3D" id="1.10.530.10">
    <property type="match status" value="1"/>
</dbReference>
<dbReference type="CDD" id="cd16894">
    <property type="entry name" value="MltD-like"/>
    <property type="match status" value="1"/>
</dbReference>
<dbReference type="RefSeq" id="WP_183475441.1">
    <property type="nucleotide sequence ID" value="NZ_JACIFO010000001.1"/>
</dbReference>
<gene>
    <name evidence="3" type="ORF">GGR32_000052</name>
</gene>
<evidence type="ECO:0000313" key="4">
    <source>
        <dbReference type="Proteomes" id="UP000553034"/>
    </source>
</evidence>
<dbReference type="SUPFAM" id="SSF53955">
    <property type="entry name" value="Lysozyme-like"/>
    <property type="match status" value="1"/>
</dbReference>
<evidence type="ECO:0000256" key="1">
    <source>
        <dbReference type="ARBA" id="ARBA00007734"/>
    </source>
</evidence>
<protein>
    <recommendedName>
        <fullName evidence="2">Transglycosylase SLT domain-containing protein</fullName>
    </recommendedName>
</protein>
<dbReference type="Pfam" id="PF01464">
    <property type="entry name" value="SLT"/>
    <property type="match status" value="1"/>
</dbReference>
<name>A0A840ELC1_9FLAO</name>
<dbReference type="AlphaFoldDB" id="A0A840ELC1"/>
<organism evidence="3 4">
    <name type="scientific">Mesonia hippocampi</name>
    <dbReference type="NCBI Taxonomy" id="1628250"/>
    <lineage>
        <taxon>Bacteria</taxon>
        <taxon>Pseudomonadati</taxon>
        <taxon>Bacteroidota</taxon>
        <taxon>Flavobacteriia</taxon>
        <taxon>Flavobacteriales</taxon>
        <taxon>Flavobacteriaceae</taxon>
        <taxon>Mesonia</taxon>
    </lineage>
</organism>
<keyword evidence="4" id="KW-1185">Reference proteome</keyword>
<dbReference type="PANTHER" id="PTHR37423:SF2">
    <property type="entry name" value="MEMBRANE-BOUND LYTIC MUREIN TRANSGLYCOSYLASE C"/>
    <property type="match status" value="1"/>
</dbReference>
<reference evidence="3 4" key="1">
    <citation type="submission" date="2020-08" db="EMBL/GenBank/DDBJ databases">
        <title>Genomic Encyclopedia of Type Strains, Phase IV (KMG-IV): sequencing the most valuable type-strain genomes for metagenomic binning, comparative biology and taxonomic classification.</title>
        <authorList>
            <person name="Goeker M."/>
        </authorList>
    </citation>
    <scope>NUCLEOTIDE SEQUENCE [LARGE SCALE GENOMIC DNA]</scope>
    <source>
        <strain evidence="3 4">DSM 29568</strain>
    </source>
</reference>
<sequence>MRFFKNTLIFVGFAAIVGILVQAVNVNTTKKTETSHKGKSPADTTMVSFVKDYNVYALPLPQDVNFAGEPVPVENPDIKERLDREFLVNTYWQSNGLLLVKRAHKYFPIIEPILEKNGIPDDFKYLAIAESGLMQVVSPAGATGVWQIMKATGREYGLEINDNVDERYHIEKATEVACQYLKEAKEKFGSWTLAAASYNAGRAGIERQQERQEVEGYYDLLLNTETGRYVFRIVALKEILSNPEKYGFNFTERDMYQYIPTKEISVDTAVTNFASFAKELGINYKILKIHNPWLREAHLNNKSRKTYQLKIPQKGYYTYNPQS</sequence>
<dbReference type="InterPro" id="IPR008258">
    <property type="entry name" value="Transglycosylase_SLT_dom_1"/>
</dbReference>
<comment type="similarity">
    <text evidence="1">Belongs to the transglycosylase Slt family.</text>
</comment>
<feature type="domain" description="Transglycosylase SLT" evidence="2">
    <location>
        <begin position="115"/>
        <end position="213"/>
    </location>
</feature>
<evidence type="ECO:0000313" key="3">
    <source>
        <dbReference type="EMBL" id="MBB4117780.1"/>
    </source>
</evidence>
<dbReference type="PANTHER" id="PTHR37423">
    <property type="entry name" value="SOLUBLE LYTIC MUREIN TRANSGLYCOSYLASE-RELATED"/>
    <property type="match status" value="1"/>
</dbReference>
<proteinExistence type="inferred from homology"/>
<comment type="caution">
    <text evidence="3">The sequence shown here is derived from an EMBL/GenBank/DDBJ whole genome shotgun (WGS) entry which is preliminary data.</text>
</comment>
<accession>A0A840ELC1</accession>
<dbReference type="InterPro" id="IPR023346">
    <property type="entry name" value="Lysozyme-like_dom_sf"/>
</dbReference>